<dbReference type="Pfam" id="PF22516">
    <property type="entry name" value="PreP_C"/>
    <property type="match status" value="1"/>
</dbReference>
<dbReference type="Gene3D" id="3.30.830.10">
    <property type="entry name" value="Metalloenzyme, LuxS/M16 peptidase-like"/>
    <property type="match status" value="4"/>
</dbReference>
<proteinExistence type="predicted"/>
<dbReference type="InterPro" id="IPR055130">
    <property type="entry name" value="PreP_C"/>
</dbReference>
<dbReference type="GO" id="GO:0016485">
    <property type="term" value="P:protein processing"/>
    <property type="evidence" value="ECO:0007669"/>
    <property type="project" value="TreeGrafter"/>
</dbReference>
<dbReference type="InterPro" id="IPR007863">
    <property type="entry name" value="Peptidase_M16_C"/>
</dbReference>
<dbReference type="Pfam" id="PF00675">
    <property type="entry name" value="Peptidase_M16"/>
    <property type="match status" value="1"/>
</dbReference>
<organism evidence="3 4">
    <name type="scientific">Clostridium homopropionicum DSM 5847</name>
    <dbReference type="NCBI Taxonomy" id="1121318"/>
    <lineage>
        <taxon>Bacteria</taxon>
        <taxon>Bacillati</taxon>
        <taxon>Bacillota</taxon>
        <taxon>Clostridia</taxon>
        <taxon>Eubacteriales</taxon>
        <taxon>Clostridiaceae</taxon>
        <taxon>Clostridium</taxon>
    </lineage>
</organism>
<dbReference type="Pfam" id="PF08367">
    <property type="entry name" value="M16C_assoc"/>
    <property type="match status" value="1"/>
</dbReference>
<dbReference type="InterPro" id="IPR011765">
    <property type="entry name" value="Pept_M16_N"/>
</dbReference>
<feature type="coiled-coil region" evidence="1">
    <location>
        <begin position="468"/>
        <end position="495"/>
    </location>
</feature>
<evidence type="ECO:0000313" key="4">
    <source>
        <dbReference type="Proteomes" id="UP000037043"/>
    </source>
</evidence>
<dbReference type="InterPro" id="IPR011249">
    <property type="entry name" value="Metalloenz_LuxS/M16"/>
</dbReference>
<dbReference type="Pfam" id="PF05193">
    <property type="entry name" value="Peptidase_M16_C"/>
    <property type="match status" value="1"/>
</dbReference>
<gene>
    <name evidence="3" type="ORF">CLHOM_13230</name>
</gene>
<dbReference type="PATRIC" id="fig|1121318.3.peg.1337"/>
<keyword evidence="1" id="KW-0175">Coiled coil</keyword>
<sequence>MDFSLNKIYHDFKLIEEKYIKEINSKARIFQHNKTGARLLNLENDDDNKVFAIGFRTPPKDSTGIAHIMEHSVLCGSRKFSIKDPFVELAKGSLNTFLNAMTFSDKTLYPVASKNDKDFFNLMDVYLDAVLYPNIYKYPEILMQEGWHHELNSEDDEITYKGVVYNEMKGVFSSPEDVLYRKIQESLFPDTTYGFESGGDPQYIPDLTYEKFIDFHKNFYHPSNSYIYLYGNGNLDEQLRFINEEYLNKFDKAEINSRIEVQKPFGGIRDFKAEYSVSKEDQGKDKTFFSLNFVLGEACNDELYLAFDILEYLLLETPAAPLKKALIEAGIGKDVYGFFDNSILQPVFSVVVKNSNEDKKEEFKKIIFDTFNELVEKGIDKKLIEACINIKEFRLREGDTRNYPKGLIYYTKAMDSWLYDGNPLSHLEYEETFNKIKIALTTNYFEELIKKYLLNVKHGSIITLTPKQGLAEEKAEKLRLKLKEYKSTLSKKELKKLVEETNSLRERQTSPEKKEDLEKIPLLSLKDIDPKAEELPLEETTIGNNKLLYHSLFTNKIVYLKFIFDSKTVEENYIPYVSLLSAVLGKIGTEKYDYADLANEINIYTGGIGYSSSTFIKNGTEGEYLPKFIVKAKVLIDKLPKNIDILEEIILNTKMDDKKRLKEIIQETKSRLEMVIFDAGHIVAANRLFSYFSPVGKYEENISGLQFYKFVEELEENFDEKADEIIRSLKKVAEAIFNKNNLIISIAIEEEHFNGAKENIIKFIEKLDDKVLKINEYKFEIDPQNEGLLTEGDVQYVVKGCNFKQLGYEYSGSLQVLKTIISLDYLWHNIRVLGGAYGSFASFGRSGNMFFGSYRDPNLKETIDAYKKAELYLKNFDVNEREMTKYIIGTISGLDMPLTPAAKSEKAVAYYLSNITKEDVQKERDEILNCNKEMIKSFSSLIADAMKENYICVLGNSSKIKNNKDIFNNLVEVFK</sequence>
<protein>
    <submittedName>
        <fullName evidence="3">Peptidase M16C associated</fullName>
    </submittedName>
</protein>
<name>A0A0L6ZBE8_9CLOT</name>
<dbReference type="AlphaFoldDB" id="A0A0L6ZBE8"/>
<dbReference type="InterPro" id="IPR013578">
    <property type="entry name" value="Peptidase_M16C_assoc"/>
</dbReference>
<dbReference type="SUPFAM" id="SSF63411">
    <property type="entry name" value="LuxS/MPP-like metallohydrolase"/>
    <property type="match status" value="4"/>
</dbReference>
<dbReference type="Proteomes" id="UP000037043">
    <property type="component" value="Unassembled WGS sequence"/>
</dbReference>
<dbReference type="PANTHER" id="PTHR43016">
    <property type="entry name" value="PRESEQUENCE PROTEASE"/>
    <property type="match status" value="1"/>
</dbReference>
<accession>A0A0L6ZBE8</accession>
<evidence type="ECO:0000259" key="2">
    <source>
        <dbReference type="SMART" id="SM01264"/>
    </source>
</evidence>
<dbReference type="STRING" id="36844.SAMN04488501_111152"/>
<dbReference type="EMBL" id="LHUR01000018">
    <property type="protein sequence ID" value="KOA20128.1"/>
    <property type="molecule type" value="Genomic_DNA"/>
</dbReference>
<keyword evidence="4" id="KW-1185">Reference proteome</keyword>
<feature type="domain" description="Peptidase M16C associated" evidence="2">
    <location>
        <begin position="464"/>
        <end position="714"/>
    </location>
</feature>
<reference evidence="4" key="1">
    <citation type="submission" date="2015-08" db="EMBL/GenBank/DDBJ databases">
        <title>Genome sequence of the strict anaerobe Clostridium homopropionicum LuHBu1 (DSM 5847T).</title>
        <authorList>
            <person name="Poehlein A."/>
            <person name="Beck M."/>
            <person name="Schiel-Bengelsdorf B."/>
            <person name="Bengelsdorf F.R."/>
            <person name="Daniel R."/>
            <person name="Duerre P."/>
        </authorList>
    </citation>
    <scope>NUCLEOTIDE SEQUENCE [LARGE SCALE GENOMIC DNA]</scope>
    <source>
        <strain evidence="4">DSM 5847</strain>
    </source>
</reference>
<dbReference type="PANTHER" id="PTHR43016:SF13">
    <property type="entry name" value="PRESEQUENCE PROTEASE, MITOCHONDRIAL"/>
    <property type="match status" value="1"/>
</dbReference>
<dbReference type="GO" id="GO:0046872">
    <property type="term" value="F:metal ion binding"/>
    <property type="evidence" value="ECO:0007669"/>
    <property type="project" value="InterPro"/>
</dbReference>
<dbReference type="RefSeq" id="WP_052220906.1">
    <property type="nucleotide sequence ID" value="NZ_LHUR01000018.1"/>
</dbReference>
<evidence type="ECO:0000256" key="1">
    <source>
        <dbReference type="SAM" id="Coils"/>
    </source>
</evidence>
<comment type="caution">
    <text evidence="3">The sequence shown here is derived from an EMBL/GenBank/DDBJ whole genome shotgun (WGS) entry which is preliminary data.</text>
</comment>
<dbReference type="SMART" id="SM01264">
    <property type="entry name" value="M16C_associated"/>
    <property type="match status" value="1"/>
</dbReference>
<dbReference type="FunFam" id="3.30.830.10:FF:000034">
    <property type="entry name" value="presequence protease 1, chloroplastic/mitochondrial"/>
    <property type="match status" value="1"/>
</dbReference>
<dbReference type="GO" id="GO:0004222">
    <property type="term" value="F:metalloendopeptidase activity"/>
    <property type="evidence" value="ECO:0007669"/>
    <property type="project" value="TreeGrafter"/>
</dbReference>
<evidence type="ECO:0000313" key="3">
    <source>
        <dbReference type="EMBL" id="KOA20128.1"/>
    </source>
</evidence>